<proteinExistence type="predicted"/>
<evidence type="ECO:0000259" key="2">
    <source>
        <dbReference type="Pfam" id="PF04773"/>
    </source>
</evidence>
<name>A0ABW5KW23_9SPHI</name>
<protein>
    <submittedName>
        <fullName evidence="4">FecR family protein</fullName>
    </submittedName>
</protein>
<dbReference type="Gene3D" id="3.55.50.30">
    <property type="match status" value="1"/>
</dbReference>
<dbReference type="PANTHER" id="PTHR30273:SF2">
    <property type="entry name" value="PROTEIN FECR"/>
    <property type="match status" value="1"/>
</dbReference>
<keyword evidence="1" id="KW-0472">Membrane</keyword>
<accession>A0ABW5KW23</accession>
<evidence type="ECO:0000259" key="3">
    <source>
        <dbReference type="Pfam" id="PF16344"/>
    </source>
</evidence>
<keyword evidence="5" id="KW-1185">Reference proteome</keyword>
<feature type="domain" description="FecR protein" evidence="2">
    <location>
        <begin position="165"/>
        <end position="258"/>
    </location>
</feature>
<dbReference type="Pfam" id="PF04773">
    <property type="entry name" value="FecR"/>
    <property type="match status" value="1"/>
</dbReference>
<dbReference type="InterPro" id="IPR032508">
    <property type="entry name" value="FecR_C"/>
</dbReference>
<comment type="caution">
    <text evidence="4">The sequence shown here is derived from an EMBL/GenBank/DDBJ whole genome shotgun (WGS) entry which is preliminary data.</text>
</comment>
<sequence>MPLSEKNKNIRKAYFDGFENPEEFKTLSTWFDSVEGEAMLDPLQQEQSRAKIRKRLLESVKNVSPKSTVTYLRPLLRVAMVIGVVGIAAWVLHYYTNNIYKELDVSAIAEIMPVQDSIRLTFEDGKVVLLSPDSGANRTIGSSQAIIDGELIYNASSEAVVNNIVTTPQGNIFRINLPDGTKVWMNAKSELSFPSRFLGPERNVRLQGEAYFEVSEDDKQPFVVAFADQKVRVLGTHFNIAAYRDGTQRTTLMEGRVQLERGAEKIPLLPNEQVIVMGNKLQKRTVDASEYSAWKDGYFVFHNATPNQIMEELTNWYDLKIKSDVGSSTERFSGKISQKMNLAEVLEVLQVAGIHFKIGENKLKHKEIEFQKQSL</sequence>
<dbReference type="PIRSF" id="PIRSF018266">
    <property type="entry name" value="FecR"/>
    <property type="match status" value="1"/>
</dbReference>
<dbReference type="EMBL" id="JBHULD010000003">
    <property type="protein sequence ID" value="MFD2553079.1"/>
    <property type="molecule type" value="Genomic_DNA"/>
</dbReference>
<dbReference type="RefSeq" id="WP_210356376.1">
    <property type="nucleotide sequence ID" value="NZ_JAEQMU010000009.1"/>
</dbReference>
<gene>
    <name evidence="4" type="ORF">ACFSQW_01660</name>
</gene>
<evidence type="ECO:0000256" key="1">
    <source>
        <dbReference type="SAM" id="Phobius"/>
    </source>
</evidence>
<feature type="domain" description="Protein FecR C-terminal" evidence="3">
    <location>
        <begin position="298"/>
        <end position="362"/>
    </location>
</feature>
<dbReference type="InterPro" id="IPR012373">
    <property type="entry name" value="Ferrdict_sens_TM"/>
</dbReference>
<dbReference type="PANTHER" id="PTHR30273">
    <property type="entry name" value="PERIPLASMIC SIGNAL SENSOR AND SIGMA FACTOR ACTIVATOR FECR-RELATED"/>
    <property type="match status" value="1"/>
</dbReference>
<evidence type="ECO:0000313" key="5">
    <source>
        <dbReference type="Proteomes" id="UP001597440"/>
    </source>
</evidence>
<organism evidence="4 5">
    <name type="scientific">Sphingobacterium tabacisoli</name>
    <dbReference type="NCBI Taxonomy" id="2044855"/>
    <lineage>
        <taxon>Bacteria</taxon>
        <taxon>Pseudomonadati</taxon>
        <taxon>Bacteroidota</taxon>
        <taxon>Sphingobacteriia</taxon>
        <taxon>Sphingobacteriales</taxon>
        <taxon>Sphingobacteriaceae</taxon>
        <taxon>Sphingobacterium</taxon>
    </lineage>
</organism>
<dbReference type="Proteomes" id="UP001597440">
    <property type="component" value="Unassembled WGS sequence"/>
</dbReference>
<evidence type="ECO:0000313" key="4">
    <source>
        <dbReference type="EMBL" id="MFD2553079.1"/>
    </source>
</evidence>
<dbReference type="Gene3D" id="2.60.120.1440">
    <property type="match status" value="1"/>
</dbReference>
<feature type="transmembrane region" description="Helical" evidence="1">
    <location>
        <begin position="75"/>
        <end position="95"/>
    </location>
</feature>
<keyword evidence="1" id="KW-1133">Transmembrane helix</keyword>
<reference evidence="5" key="1">
    <citation type="journal article" date="2019" name="Int. J. Syst. Evol. Microbiol.">
        <title>The Global Catalogue of Microorganisms (GCM) 10K type strain sequencing project: providing services to taxonomists for standard genome sequencing and annotation.</title>
        <authorList>
            <consortium name="The Broad Institute Genomics Platform"/>
            <consortium name="The Broad Institute Genome Sequencing Center for Infectious Disease"/>
            <person name="Wu L."/>
            <person name="Ma J."/>
        </authorList>
    </citation>
    <scope>NUCLEOTIDE SEQUENCE [LARGE SCALE GENOMIC DNA]</scope>
    <source>
        <strain evidence="5">KCTC 52298</strain>
    </source>
</reference>
<keyword evidence="1" id="KW-0812">Transmembrane</keyword>
<dbReference type="Pfam" id="PF16344">
    <property type="entry name" value="FecR_C"/>
    <property type="match status" value="1"/>
</dbReference>
<dbReference type="InterPro" id="IPR006860">
    <property type="entry name" value="FecR"/>
</dbReference>